<accession>A0A3P7L0A7</accession>
<organism evidence="2 3">
    <name type="scientific">Strongylus vulgaris</name>
    <name type="common">Blood worm</name>
    <dbReference type="NCBI Taxonomy" id="40348"/>
    <lineage>
        <taxon>Eukaryota</taxon>
        <taxon>Metazoa</taxon>
        <taxon>Ecdysozoa</taxon>
        <taxon>Nematoda</taxon>
        <taxon>Chromadorea</taxon>
        <taxon>Rhabditida</taxon>
        <taxon>Rhabditina</taxon>
        <taxon>Rhabditomorpha</taxon>
        <taxon>Strongyloidea</taxon>
        <taxon>Strongylidae</taxon>
        <taxon>Strongylus</taxon>
    </lineage>
</organism>
<evidence type="ECO:0000313" key="2">
    <source>
        <dbReference type="EMBL" id="VDM76155.1"/>
    </source>
</evidence>
<keyword evidence="1" id="KW-0812">Transmembrane</keyword>
<feature type="transmembrane region" description="Helical" evidence="1">
    <location>
        <begin position="30"/>
        <end position="47"/>
    </location>
</feature>
<keyword evidence="1" id="KW-1133">Transmembrane helix</keyword>
<evidence type="ECO:0000256" key="1">
    <source>
        <dbReference type="SAM" id="Phobius"/>
    </source>
</evidence>
<protein>
    <submittedName>
        <fullName evidence="2">Uncharacterized protein</fullName>
    </submittedName>
</protein>
<keyword evidence="1" id="KW-0472">Membrane</keyword>
<dbReference type="Proteomes" id="UP000270094">
    <property type="component" value="Unassembled WGS sequence"/>
</dbReference>
<dbReference type="EMBL" id="UYYB01096442">
    <property type="protein sequence ID" value="VDM76155.1"/>
    <property type="molecule type" value="Genomic_DNA"/>
</dbReference>
<sequence length="63" mass="6901">MIPYNLLCVRAGLVLASVRSVNDVFDVKTILELLAVAAFFICIGVVSRRRRGNEVEIAHAATE</sequence>
<proteinExistence type="predicted"/>
<gene>
    <name evidence="2" type="ORF">SVUK_LOCUS11153</name>
</gene>
<evidence type="ECO:0000313" key="3">
    <source>
        <dbReference type="Proteomes" id="UP000270094"/>
    </source>
</evidence>
<name>A0A3P7L0A7_STRVU</name>
<dbReference type="OrthoDB" id="5844836at2759"/>
<keyword evidence="3" id="KW-1185">Reference proteome</keyword>
<reference evidence="2 3" key="1">
    <citation type="submission" date="2018-11" db="EMBL/GenBank/DDBJ databases">
        <authorList>
            <consortium name="Pathogen Informatics"/>
        </authorList>
    </citation>
    <scope>NUCLEOTIDE SEQUENCE [LARGE SCALE GENOMIC DNA]</scope>
</reference>
<dbReference type="AlphaFoldDB" id="A0A3P7L0A7"/>